<feature type="region of interest" description="Disordered" evidence="7">
    <location>
        <begin position="1"/>
        <end position="20"/>
    </location>
</feature>
<keyword evidence="5 6" id="KW-0456">Lyase</keyword>
<evidence type="ECO:0000256" key="7">
    <source>
        <dbReference type="SAM" id="MobiDB-lite"/>
    </source>
</evidence>
<comment type="pathway">
    <text evidence="2 6">Cofactor biosynthesis; molybdopterin biosynthesis.</text>
</comment>
<comment type="subunit">
    <text evidence="6">Homohexamer; trimer of dimers.</text>
</comment>
<dbReference type="UniPathway" id="UPA00344"/>
<comment type="caution">
    <text evidence="9">The sequence shown here is derived from an EMBL/GenBank/DDBJ whole genome shotgun (WGS) entry which is preliminary data.</text>
</comment>
<comment type="function">
    <text evidence="6">Catalyzes the conversion of (8S)-3',8-cyclo-7,8-dihydroguanosine 5'-triphosphate to cyclic pyranopterin monophosphate (cPMP).</text>
</comment>
<organism evidence="9 10">
    <name type="scientific">Clostridium tyrobutyricum DIVETGP</name>
    <dbReference type="NCBI Taxonomy" id="1408889"/>
    <lineage>
        <taxon>Bacteria</taxon>
        <taxon>Bacillati</taxon>
        <taxon>Bacillota</taxon>
        <taxon>Clostridia</taxon>
        <taxon>Eubacteriales</taxon>
        <taxon>Clostridiaceae</taxon>
        <taxon>Clostridium</taxon>
    </lineage>
</organism>
<evidence type="ECO:0000313" key="9">
    <source>
        <dbReference type="EMBL" id="CDL90594.1"/>
    </source>
</evidence>
<keyword evidence="4 6" id="KW-0501">Molybdenum cofactor biosynthesis</keyword>
<dbReference type="Gene3D" id="3.30.70.640">
    <property type="entry name" value="Molybdopterin cofactor biosynthesis C (MoaC) domain"/>
    <property type="match status" value="1"/>
</dbReference>
<feature type="domain" description="Molybdopterin cofactor biosynthesis C (MoaC)" evidence="8">
    <location>
        <begin position="14"/>
        <end position="149"/>
    </location>
</feature>
<dbReference type="InterPro" id="IPR023045">
    <property type="entry name" value="MoaC"/>
</dbReference>
<comment type="catalytic activity">
    <reaction evidence="1 6">
        <text>(8S)-3',8-cyclo-7,8-dihydroguanosine 5'-triphosphate = cyclic pyranopterin phosphate + diphosphate</text>
        <dbReference type="Rhea" id="RHEA:49580"/>
        <dbReference type="ChEBI" id="CHEBI:33019"/>
        <dbReference type="ChEBI" id="CHEBI:59648"/>
        <dbReference type="ChEBI" id="CHEBI:131766"/>
        <dbReference type="EC" id="4.6.1.17"/>
    </reaction>
</comment>
<dbReference type="OrthoDB" id="9794429at2"/>
<dbReference type="Pfam" id="PF01967">
    <property type="entry name" value="MoaC"/>
    <property type="match status" value="1"/>
</dbReference>
<evidence type="ECO:0000256" key="4">
    <source>
        <dbReference type="ARBA" id="ARBA00023150"/>
    </source>
</evidence>
<dbReference type="InterPro" id="IPR050105">
    <property type="entry name" value="MoCo_biosynth_MoaA/MoaC"/>
</dbReference>
<evidence type="ECO:0000256" key="6">
    <source>
        <dbReference type="HAMAP-Rule" id="MF_01224"/>
    </source>
</evidence>
<dbReference type="GO" id="GO:0061799">
    <property type="term" value="F:cyclic pyranopterin monophosphate synthase activity"/>
    <property type="evidence" value="ECO:0007669"/>
    <property type="project" value="UniProtKB-UniRule"/>
</dbReference>
<dbReference type="EC" id="4.6.1.17" evidence="3 6"/>
<evidence type="ECO:0000259" key="8">
    <source>
        <dbReference type="Pfam" id="PF01967"/>
    </source>
</evidence>
<dbReference type="PANTHER" id="PTHR22960:SF29">
    <property type="entry name" value="CYCLIC PYRANOPTERIN MONOPHOSPHATE SYNTHASE"/>
    <property type="match status" value="1"/>
</dbReference>
<dbReference type="InterPro" id="IPR002820">
    <property type="entry name" value="Mopterin_CF_biosynth-C_dom"/>
</dbReference>
<dbReference type="EMBL" id="CBXI010000008">
    <property type="protein sequence ID" value="CDL90594.1"/>
    <property type="molecule type" value="Genomic_DNA"/>
</dbReference>
<name>W6N5Q5_CLOTY</name>
<evidence type="ECO:0000313" key="10">
    <source>
        <dbReference type="Proteomes" id="UP000019482"/>
    </source>
</evidence>
<evidence type="ECO:0000256" key="3">
    <source>
        <dbReference type="ARBA" id="ARBA00012575"/>
    </source>
</evidence>
<comment type="similarity">
    <text evidence="6">Belongs to the MoaC family.</text>
</comment>
<gene>
    <name evidence="6" type="primary">moaC</name>
    <name evidence="9" type="ORF">CTDIVETGP_0664</name>
</gene>
<proteinExistence type="inferred from homology"/>
<dbReference type="NCBIfam" id="TIGR00581">
    <property type="entry name" value="moaC"/>
    <property type="match status" value="1"/>
</dbReference>
<feature type="binding site" evidence="6">
    <location>
        <begin position="112"/>
        <end position="113"/>
    </location>
    <ligand>
        <name>substrate</name>
    </ligand>
</feature>
<dbReference type="CDD" id="cd01420">
    <property type="entry name" value="MoaC_PE"/>
    <property type="match status" value="1"/>
</dbReference>
<dbReference type="InterPro" id="IPR036522">
    <property type="entry name" value="MoaC_sf"/>
</dbReference>
<dbReference type="SUPFAM" id="SSF55040">
    <property type="entry name" value="Molybdenum cofactor biosynthesis protein C, MoaC"/>
    <property type="match status" value="1"/>
</dbReference>
<evidence type="ECO:0000256" key="2">
    <source>
        <dbReference type="ARBA" id="ARBA00005046"/>
    </source>
</evidence>
<dbReference type="GO" id="GO:0006777">
    <property type="term" value="P:Mo-molybdopterin cofactor biosynthetic process"/>
    <property type="evidence" value="ECO:0007669"/>
    <property type="project" value="UniProtKB-UniRule"/>
</dbReference>
<feature type="binding site" evidence="6">
    <location>
        <begin position="74"/>
        <end position="76"/>
    </location>
    <ligand>
        <name>substrate</name>
    </ligand>
</feature>
<sequence>MNLTHINDQGRAKMVDVSSKDETERSAAAVGHVFMKSETLNRIKDGSIKKGDVLAVAQVAGIMAAKNTSNIIPMCHPIFISGCDIEFSMNFDDNSIKIKSTVKNTGQTGVEMEALTAVSAAALTIYDMCKAIDRGMVVKDIMLMKKSGGKSGVFERKIK</sequence>
<dbReference type="InterPro" id="IPR047594">
    <property type="entry name" value="MoaC_bact/euk"/>
</dbReference>
<evidence type="ECO:0000256" key="1">
    <source>
        <dbReference type="ARBA" id="ARBA00001637"/>
    </source>
</evidence>
<dbReference type="NCBIfam" id="NF006870">
    <property type="entry name" value="PRK09364.1"/>
    <property type="match status" value="1"/>
</dbReference>
<feature type="compositionally biased region" description="Basic and acidic residues" evidence="7">
    <location>
        <begin position="8"/>
        <end position="20"/>
    </location>
</feature>
<evidence type="ECO:0000256" key="5">
    <source>
        <dbReference type="ARBA" id="ARBA00023239"/>
    </source>
</evidence>
<accession>W6N5Q5</accession>
<dbReference type="Proteomes" id="UP000019482">
    <property type="component" value="Unassembled WGS sequence"/>
</dbReference>
<dbReference type="RefSeq" id="WP_017753093.1">
    <property type="nucleotide sequence ID" value="NZ_CBXI010000008.1"/>
</dbReference>
<keyword evidence="10" id="KW-1185">Reference proteome</keyword>
<reference evidence="9 10" key="1">
    <citation type="journal article" date="2015" name="Genome Announc.">
        <title>Draft Genome Sequence of Clostridium tyrobutyricum Strain DIVETGP, Isolated from Cow's Milk for Grana Padano Production.</title>
        <authorList>
            <person name="Soggiu A."/>
            <person name="Piras C."/>
            <person name="Gaiarsa S."/>
            <person name="Sassera D."/>
            <person name="Roncada P."/>
            <person name="Bendixen E."/>
            <person name="Brasca M."/>
            <person name="Bonizzi L."/>
        </authorList>
    </citation>
    <scope>NUCLEOTIDE SEQUENCE [LARGE SCALE GENOMIC DNA]</scope>
    <source>
        <strain evidence="9 10">DIVETGP</strain>
    </source>
</reference>
<protein>
    <recommendedName>
        <fullName evidence="3 6">Cyclic pyranopterin monophosphate synthase</fullName>
        <ecNumber evidence="3 6">4.6.1.17</ecNumber>
    </recommendedName>
    <alternativeName>
        <fullName evidence="6">Molybdenum cofactor biosynthesis protein C</fullName>
    </alternativeName>
</protein>
<dbReference type="HAMAP" id="MF_01224_B">
    <property type="entry name" value="MoaC_B"/>
    <property type="match status" value="1"/>
</dbReference>
<dbReference type="AlphaFoldDB" id="W6N5Q5"/>
<dbReference type="PANTHER" id="PTHR22960">
    <property type="entry name" value="MOLYBDOPTERIN COFACTOR SYNTHESIS PROTEIN A"/>
    <property type="match status" value="1"/>
</dbReference>
<dbReference type="GeneID" id="29419913"/>
<feature type="active site" evidence="6">
    <location>
        <position position="127"/>
    </location>
</feature>